<dbReference type="PANTHER" id="PTHR16222:SF24">
    <property type="entry name" value="ADP-RIBOSYLHYDROLASE ARH3"/>
    <property type="match status" value="1"/>
</dbReference>
<dbReference type="Proteomes" id="UP000545286">
    <property type="component" value="Unassembled WGS sequence"/>
</dbReference>
<comment type="cofactor">
    <cofactor evidence="3">
        <name>Mg(2+)</name>
        <dbReference type="ChEBI" id="CHEBI:18420"/>
    </cofactor>
    <text evidence="3">Binds 2 magnesium ions per subunit.</text>
</comment>
<evidence type="ECO:0000313" key="5">
    <source>
        <dbReference type="Proteomes" id="UP000545286"/>
    </source>
</evidence>
<evidence type="ECO:0000256" key="1">
    <source>
        <dbReference type="ARBA" id="ARBA00010702"/>
    </source>
</evidence>
<feature type="binding site" evidence="3">
    <location>
        <position position="57"/>
    </location>
    <ligand>
        <name>Mg(2+)</name>
        <dbReference type="ChEBI" id="CHEBI:18420"/>
        <label>1</label>
    </ligand>
</feature>
<keyword evidence="5" id="KW-1185">Reference proteome</keyword>
<dbReference type="AlphaFoldDB" id="A0A7W4UP17"/>
<feature type="binding site" evidence="3">
    <location>
        <position position="264"/>
    </location>
    <ligand>
        <name>Mg(2+)</name>
        <dbReference type="ChEBI" id="CHEBI:18420"/>
        <label>1</label>
    </ligand>
</feature>
<dbReference type="InterPro" id="IPR036705">
    <property type="entry name" value="Ribosyl_crysJ1_sf"/>
</dbReference>
<name>A0A7W4UP17_9MICO</name>
<evidence type="ECO:0000313" key="4">
    <source>
        <dbReference type="EMBL" id="MBB2957539.1"/>
    </source>
</evidence>
<feature type="binding site" evidence="3">
    <location>
        <position position="55"/>
    </location>
    <ligand>
        <name>Mg(2+)</name>
        <dbReference type="ChEBI" id="CHEBI:18420"/>
        <label>1</label>
    </ligand>
</feature>
<keyword evidence="2 4" id="KW-0378">Hydrolase</keyword>
<feature type="binding site" evidence="3">
    <location>
        <position position="56"/>
    </location>
    <ligand>
        <name>Mg(2+)</name>
        <dbReference type="ChEBI" id="CHEBI:18420"/>
        <label>1</label>
    </ligand>
</feature>
<reference evidence="4 5" key="1">
    <citation type="submission" date="2020-08" db="EMBL/GenBank/DDBJ databases">
        <title>Sequencing the genomes of 1000 actinobacteria strains.</title>
        <authorList>
            <person name="Klenk H.-P."/>
        </authorList>
    </citation>
    <scope>NUCLEOTIDE SEQUENCE [LARGE SCALE GENOMIC DNA]</scope>
    <source>
        <strain evidence="4 5">DSM 20419</strain>
    </source>
</reference>
<dbReference type="EMBL" id="JACHWJ010000002">
    <property type="protein sequence ID" value="MBB2957539.1"/>
    <property type="molecule type" value="Genomic_DNA"/>
</dbReference>
<comment type="caution">
    <text evidence="4">The sequence shown here is derived from an EMBL/GenBank/DDBJ whole genome shotgun (WGS) entry which is preliminary data.</text>
</comment>
<keyword evidence="3" id="KW-0460">Magnesium</keyword>
<dbReference type="Pfam" id="PF03747">
    <property type="entry name" value="ADP_ribosyl_GH"/>
    <property type="match status" value="1"/>
</dbReference>
<organism evidence="4 5">
    <name type="scientific">Pseudoclavibacter helvolus</name>
    <dbReference type="NCBI Taxonomy" id="255205"/>
    <lineage>
        <taxon>Bacteria</taxon>
        <taxon>Bacillati</taxon>
        <taxon>Actinomycetota</taxon>
        <taxon>Actinomycetes</taxon>
        <taxon>Micrococcales</taxon>
        <taxon>Microbacteriaceae</taxon>
        <taxon>Pseudoclavibacter</taxon>
    </lineage>
</organism>
<feature type="binding site" evidence="3">
    <location>
        <position position="266"/>
    </location>
    <ligand>
        <name>Mg(2+)</name>
        <dbReference type="ChEBI" id="CHEBI:18420"/>
        <label>1</label>
    </ligand>
</feature>
<dbReference type="InterPro" id="IPR005502">
    <property type="entry name" value="Ribosyl_crysJ1"/>
</dbReference>
<dbReference type="GO" id="GO:0016787">
    <property type="term" value="F:hydrolase activity"/>
    <property type="evidence" value="ECO:0007669"/>
    <property type="project" value="UniProtKB-KW"/>
</dbReference>
<proteinExistence type="inferred from homology"/>
<evidence type="ECO:0000256" key="2">
    <source>
        <dbReference type="ARBA" id="ARBA00022801"/>
    </source>
</evidence>
<feature type="binding site" evidence="3">
    <location>
        <position position="267"/>
    </location>
    <ligand>
        <name>Mg(2+)</name>
        <dbReference type="ChEBI" id="CHEBI:18420"/>
        <label>1</label>
    </ligand>
</feature>
<dbReference type="PANTHER" id="PTHR16222">
    <property type="entry name" value="ADP-RIBOSYLGLYCOHYDROLASE"/>
    <property type="match status" value="1"/>
</dbReference>
<dbReference type="RefSeq" id="WP_183624294.1">
    <property type="nucleotide sequence ID" value="NZ_JACHWJ010000002.1"/>
</dbReference>
<dbReference type="InterPro" id="IPR050792">
    <property type="entry name" value="ADP-ribosylglycohydrolase"/>
</dbReference>
<dbReference type="SUPFAM" id="SSF101478">
    <property type="entry name" value="ADP-ribosylglycohydrolase"/>
    <property type="match status" value="1"/>
</dbReference>
<sequence>MTLTPPQLDRARGAVLASAVGDALGSQYEFGPPLSDATPVSYGVGVFGHGVGEWTDDTSMAMPILQGLAAGESLNDAHVLARIVVAWREWARDAKDVGAQTRTVLSALEGEVTEDRARGAARDVHLRAGRSGGNGALMRTGPVALGYLADGQERDLADAAARIAQLTHWEDDNADAGVLWCLSIRHAIRTGELDVLSQLDALPSERRDRWRGFTEEALAPGAHPRDFSEQNGWVVRAFQGALAAITGATSAVDALERAVRGGNDTDTVAAIAGSLAGAVHGAEALPGPVTEPNHGWPGLRAADLRDLVDAATATPAGSKNPN</sequence>
<evidence type="ECO:0000256" key="3">
    <source>
        <dbReference type="PIRSR" id="PIRSR605502-1"/>
    </source>
</evidence>
<protein>
    <submittedName>
        <fullName evidence="4">ADP-ribosylglycohydrolase</fullName>
    </submittedName>
</protein>
<dbReference type="Gene3D" id="1.10.4080.10">
    <property type="entry name" value="ADP-ribosylation/Crystallin J1"/>
    <property type="match status" value="1"/>
</dbReference>
<dbReference type="GO" id="GO:0046872">
    <property type="term" value="F:metal ion binding"/>
    <property type="evidence" value="ECO:0007669"/>
    <property type="project" value="UniProtKB-KW"/>
</dbReference>
<gene>
    <name evidence="4" type="ORF">FHX72_001676</name>
</gene>
<accession>A0A7W4UP17</accession>
<keyword evidence="3" id="KW-0479">Metal-binding</keyword>
<comment type="similarity">
    <text evidence="1">Belongs to the ADP-ribosylglycohydrolase family.</text>
</comment>